<evidence type="ECO:0000313" key="3">
    <source>
        <dbReference type="Proteomes" id="UP000065734"/>
    </source>
</evidence>
<dbReference type="RefSeq" id="WP_145911987.1">
    <property type="nucleotide sequence ID" value="NZ_AP014854.2"/>
</dbReference>
<feature type="compositionally biased region" description="Basic and acidic residues" evidence="1">
    <location>
        <begin position="8"/>
        <end position="19"/>
    </location>
</feature>
<name>A0A0P0J957_BLAVI</name>
<keyword evidence="3" id="KW-1185">Reference proteome</keyword>
<reference evidence="3" key="1">
    <citation type="journal article" date="2016" name="Genome Announc.">
        <title>Revised genome sequence of the purple photosynthetic bacterium Blastochloris viridis.</title>
        <authorList>
            <person name="Liu L.N."/>
            <person name="Faulkner M."/>
            <person name="Liu X."/>
            <person name="Huang F."/>
            <person name="Darby A.C."/>
            <person name="Hall N."/>
        </authorList>
    </citation>
    <scope>NUCLEOTIDE SEQUENCE [LARGE SCALE GENOMIC DNA]</scope>
    <source>
        <strain evidence="3">ATCC 19567 / DSM 133 / F</strain>
    </source>
</reference>
<evidence type="ECO:0000256" key="1">
    <source>
        <dbReference type="SAM" id="MobiDB-lite"/>
    </source>
</evidence>
<dbReference type="AlphaFoldDB" id="A0A0P0J957"/>
<evidence type="ECO:0000313" key="2">
    <source>
        <dbReference type="EMBL" id="CUU42810.1"/>
    </source>
</evidence>
<dbReference type="EMBL" id="LN907867">
    <property type="protein sequence ID" value="CUU42810.1"/>
    <property type="molecule type" value="Genomic_DNA"/>
</dbReference>
<dbReference type="KEGG" id="bvr:BVIR_2379"/>
<organism evidence="2 3">
    <name type="scientific">Blastochloris viridis</name>
    <name type="common">Rhodopseudomonas viridis</name>
    <dbReference type="NCBI Taxonomy" id="1079"/>
    <lineage>
        <taxon>Bacteria</taxon>
        <taxon>Pseudomonadati</taxon>
        <taxon>Pseudomonadota</taxon>
        <taxon>Alphaproteobacteria</taxon>
        <taxon>Hyphomicrobiales</taxon>
        <taxon>Blastochloridaceae</taxon>
        <taxon>Blastochloris</taxon>
    </lineage>
</organism>
<proteinExistence type="predicted"/>
<feature type="region of interest" description="Disordered" evidence="1">
    <location>
        <begin position="41"/>
        <end position="66"/>
    </location>
</feature>
<dbReference type="STRING" id="1079.BVIR_2379"/>
<protein>
    <submittedName>
        <fullName evidence="2">Uncharacterized protein</fullName>
    </submittedName>
</protein>
<feature type="region of interest" description="Disordered" evidence="1">
    <location>
        <begin position="1"/>
        <end position="27"/>
    </location>
</feature>
<dbReference type="Proteomes" id="UP000065734">
    <property type="component" value="Chromosome I"/>
</dbReference>
<dbReference type="OrthoDB" id="8454255at2"/>
<gene>
    <name evidence="2" type="ORF">BVIRIDIS_18250</name>
</gene>
<sequence length="66" mass="7070">MGTVLKFPTERRAPPDPESRTSSTASADVVILPAVRIERIAEPTHPSETPSGLKSACANERGPLWS</sequence>
<accession>A0A0P0J957</accession>